<dbReference type="AlphaFoldDB" id="A0AA35KW14"/>
<evidence type="ECO:0000256" key="1">
    <source>
        <dbReference type="SAM" id="MobiDB-lite"/>
    </source>
</evidence>
<keyword evidence="3" id="KW-1185">Reference proteome</keyword>
<feature type="compositionally biased region" description="Polar residues" evidence="1">
    <location>
        <begin position="28"/>
        <end position="51"/>
    </location>
</feature>
<evidence type="ECO:0000313" key="2">
    <source>
        <dbReference type="EMBL" id="CAI5784529.1"/>
    </source>
</evidence>
<sequence length="71" mass="8034">MYASLDGVNRFQMTIHKITSIPILRMETSQTRSASSRDIQRTEPSINSDSFPSKLKVVPRVVQPVERGTLM</sequence>
<name>A0AA35KW14_9SAUR</name>
<gene>
    <name evidence="2" type="ORF">PODLI_1B027246</name>
</gene>
<dbReference type="Proteomes" id="UP001178461">
    <property type="component" value="Chromosome 9"/>
</dbReference>
<dbReference type="EMBL" id="OX395134">
    <property type="protein sequence ID" value="CAI5784529.1"/>
    <property type="molecule type" value="Genomic_DNA"/>
</dbReference>
<accession>A0AA35KW14</accession>
<organism evidence="2 3">
    <name type="scientific">Podarcis lilfordi</name>
    <name type="common">Lilford's wall lizard</name>
    <dbReference type="NCBI Taxonomy" id="74358"/>
    <lineage>
        <taxon>Eukaryota</taxon>
        <taxon>Metazoa</taxon>
        <taxon>Chordata</taxon>
        <taxon>Craniata</taxon>
        <taxon>Vertebrata</taxon>
        <taxon>Euteleostomi</taxon>
        <taxon>Lepidosauria</taxon>
        <taxon>Squamata</taxon>
        <taxon>Bifurcata</taxon>
        <taxon>Unidentata</taxon>
        <taxon>Episquamata</taxon>
        <taxon>Laterata</taxon>
        <taxon>Lacertibaenia</taxon>
        <taxon>Lacertidae</taxon>
        <taxon>Podarcis</taxon>
    </lineage>
</organism>
<evidence type="ECO:0000313" key="3">
    <source>
        <dbReference type="Proteomes" id="UP001178461"/>
    </source>
</evidence>
<feature type="region of interest" description="Disordered" evidence="1">
    <location>
        <begin position="28"/>
        <end position="53"/>
    </location>
</feature>
<reference evidence="2" key="1">
    <citation type="submission" date="2022-12" db="EMBL/GenBank/DDBJ databases">
        <authorList>
            <person name="Alioto T."/>
            <person name="Alioto T."/>
            <person name="Gomez Garrido J."/>
        </authorList>
    </citation>
    <scope>NUCLEOTIDE SEQUENCE</scope>
</reference>
<protein>
    <submittedName>
        <fullName evidence="2">Uncharacterized protein</fullName>
    </submittedName>
</protein>
<proteinExistence type="predicted"/>